<keyword evidence="3" id="KW-1185">Reference proteome</keyword>
<keyword evidence="1" id="KW-0175">Coiled coil</keyword>
<gene>
    <name evidence="2" type="ORF">KIW84_060065</name>
</gene>
<dbReference type="Gramene" id="Psat6g003280.1">
    <property type="protein sequence ID" value="Psat6g003280.1.cds"/>
    <property type="gene ID" value="Psat6g003280"/>
</dbReference>
<dbReference type="Gramene" id="Psat06G0006500-T1">
    <property type="protein sequence ID" value="KAI5392752.1"/>
    <property type="gene ID" value="KIW84_060065"/>
</dbReference>
<evidence type="ECO:0000313" key="3">
    <source>
        <dbReference type="Proteomes" id="UP001058974"/>
    </source>
</evidence>
<dbReference type="Gramene" id="Psat6g003280.2">
    <property type="protein sequence ID" value="Psat6g003280.2.cds"/>
    <property type="gene ID" value="Psat6g003280"/>
</dbReference>
<dbReference type="AlphaFoldDB" id="A0A9D5A0F7"/>
<name>A0A9D5A0F7_PEA</name>
<dbReference type="Gramene" id="PSAT_LOCUS24690_t1">
    <property type="protein sequence ID" value="CAL5205794.1"/>
    <property type="gene ID" value="PSAT_LOCUS24690"/>
</dbReference>
<proteinExistence type="predicted"/>
<protein>
    <submittedName>
        <fullName evidence="2">Uncharacterized protein</fullName>
    </submittedName>
</protein>
<dbReference type="OrthoDB" id="1938107at2759"/>
<sequence length="184" mass="21930">MVWRTLLRSHARSFATRASQSHHNNHRENHKFLSPSSFVGSWQAPKDPKEAEAMLAQLRRDYAKQVKEVRKEYIREMEAMALEKQRKDEARRESLRVANEERKKLKAQAAELRAQERNIAQQQFRETLLKERAEKLENWRMKAKKHDEKKAEKKELLHKRSSLWVDEAELEKEITNVVIATTYL</sequence>
<dbReference type="EMBL" id="JAMSHJ010000006">
    <property type="protein sequence ID" value="KAI5392752.1"/>
    <property type="molecule type" value="Genomic_DNA"/>
</dbReference>
<organism evidence="2 3">
    <name type="scientific">Pisum sativum</name>
    <name type="common">Garden pea</name>
    <name type="synonym">Lathyrus oleraceus</name>
    <dbReference type="NCBI Taxonomy" id="3888"/>
    <lineage>
        <taxon>Eukaryota</taxon>
        <taxon>Viridiplantae</taxon>
        <taxon>Streptophyta</taxon>
        <taxon>Embryophyta</taxon>
        <taxon>Tracheophyta</taxon>
        <taxon>Spermatophyta</taxon>
        <taxon>Magnoliopsida</taxon>
        <taxon>eudicotyledons</taxon>
        <taxon>Gunneridae</taxon>
        <taxon>Pentapetalae</taxon>
        <taxon>rosids</taxon>
        <taxon>fabids</taxon>
        <taxon>Fabales</taxon>
        <taxon>Fabaceae</taxon>
        <taxon>Papilionoideae</taxon>
        <taxon>50 kb inversion clade</taxon>
        <taxon>NPAAA clade</taxon>
        <taxon>Hologalegina</taxon>
        <taxon>IRL clade</taxon>
        <taxon>Fabeae</taxon>
        <taxon>Lathyrus</taxon>
    </lineage>
</organism>
<dbReference type="PANTHER" id="PTHR36402">
    <property type="entry name" value="EXPRESSED PROTEIN"/>
    <property type="match status" value="1"/>
</dbReference>
<comment type="caution">
    <text evidence="2">The sequence shown here is derived from an EMBL/GenBank/DDBJ whole genome shotgun (WGS) entry which is preliminary data.</text>
</comment>
<accession>A0A9D5A0F7</accession>
<dbReference type="Proteomes" id="UP001058974">
    <property type="component" value="Chromosome 6"/>
</dbReference>
<dbReference type="PANTHER" id="PTHR36402:SF1">
    <property type="entry name" value="EXPRESSED PROTEIN"/>
    <property type="match status" value="1"/>
</dbReference>
<evidence type="ECO:0000313" key="2">
    <source>
        <dbReference type="EMBL" id="KAI5392752.1"/>
    </source>
</evidence>
<feature type="coiled-coil region" evidence="1">
    <location>
        <begin position="63"/>
        <end position="156"/>
    </location>
</feature>
<reference evidence="2 3" key="1">
    <citation type="journal article" date="2022" name="Nat. Genet.">
        <title>Improved pea reference genome and pan-genome highlight genomic features and evolutionary characteristics.</title>
        <authorList>
            <person name="Yang T."/>
            <person name="Liu R."/>
            <person name="Luo Y."/>
            <person name="Hu S."/>
            <person name="Wang D."/>
            <person name="Wang C."/>
            <person name="Pandey M.K."/>
            <person name="Ge S."/>
            <person name="Xu Q."/>
            <person name="Li N."/>
            <person name="Li G."/>
            <person name="Huang Y."/>
            <person name="Saxena R.K."/>
            <person name="Ji Y."/>
            <person name="Li M."/>
            <person name="Yan X."/>
            <person name="He Y."/>
            <person name="Liu Y."/>
            <person name="Wang X."/>
            <person name="Xiang C."/>
            <person name="Varshney R.K."/>
            <person name="Ding H."/>
            <person name="Gao S."/>
            <person name="Zong X."/>
        </authorList>
    </citation>
    <scope>NUCLEOTIDE SEQUENCE [LARGE SCALE GENOMIC DNA]</scope>
    <source>
        <strain evidence="2 3">cv. Zhongwan 6</strain>
    </source>
</reference>
<evidence type="ECO:0000256" key="1">
    <source>
        <dbReference type="SAM" id="Coils"/>
    </source>
</evidence>